<dbReference type="OrthoDB" id="3691941at2"/>
<feature type="domain" description="HTH tetR-type" evidence="3">
    <location>
        <begin position="8"/>
        <end position="68"/>
    </location>
</feature>
<dbReference type="Gene3D" id="1.10.357.10">
    <property type="entry name" value="Tetracycline Repressor, domain 2"/>
    <property type="match status" value="1"/>
</dbReference>
<dbReference type="Pfam" id="PF00440">
    <property type="entry name" value="TetR_N"/>
    <property type="match status" value="1"/>
</dbReference>
<dbReference type="EMBL" id="WEGI01000012">
    <property type="protein sequence ID" value="MQY29751.1"/>
    <property type="molecule type" value="Genomic_DNA"/>
</dbReference>
<feature type="DNA-binding region" description="H-T-H motif" evidence="2">
    <location>
        <begin position="31"/>
        <end position="50"/>
    </location>
</feature>
<protein>
    <recommendedName>
        <fullName evidence="3">HTH tetR-type domain-containing protein</fullName>
    </recommendedName>
</protein>
<evidence type="ECO:0000313" key="4">
    <source>
        <dbReference type="EMBL" id="MQY29751.1"/>
    </source>
</evidence>
<keyword evidence="1 2" id="KW-0238">DNA-binding</keyword>
<dbReference type="InterPro" id="IPR050109">
    <property type="entry name" value="HTH-type_TetR-like_transc_reg"/>
</dbReference>
<reference evidence="4 5" key="1">
    <citation type="submission" date="2019-10" db="EMBL/GenBank/DDBJ databases">
        <title>Nocardia macrotermitis sp. nov. and Nocardia aurantia sp. nov., isolated from the gut of fungus growing-termite Macrotermes natalensis.</title>
        <authorList>
            <person name="Benndorf R."/>
            <person name="Schwitalla J."/>
            <person name="Martin K."/>
            <person name="De Beer W."/>
            <person name="Kaster A.-K."/>
            <person name="Vollmers J."/>
            <person name="Poulsen M."/>
            <person name="Beemelmanns C."/>
        </authorList>
    </citation>
    <scope>NUCLEOTIDE SEQUENCE [LARGE SCALE GENOMIC DNA]</scope>
    <source>
        <strain evidence="4 5">RB56</strain>
    </source>
</reference>
<dbReference type="PANTHER" id="PTHR30055">
    <property type="entry name" value="HTH-TYPE TRANSCRIPTIONAL REGULATOR RUTR"/>
    <property type="match status" value="1"/>
</dbReference>
<organism evidence="4 5">
    <name type="scientific">Nocardia aurantia</name>
    <dbReference type="NCBI Taxonomy" id="2585199"/>
    <lineage>
        <taxon>Bacteria</taxon>
        <taxon>Bacillati</taxon>
        <taxon>Actinomycetota</taxon>
        <taxon>Actinomycetes</taxon>
        <taxon>Mycobacteriales</taxon>
        <taxon>Nocardiaceae</taxon>
        <taxon>Nocardia</taxon>
    </lineage>
</organism>
<dbReference type="PANTHER" id="PTHR30055:SF146">
    <property type="entry name" value="HTH-TYPE TRANSCRIPTIONAL DUAL REGULATOR CECR"/>
    <property type="match status" value="1"/>
</dbReference>
<dbReference type="RefSeq" id="WP_153346912.1">
    <property type="nucleotide sequence ID" value="NZ_WEGI01000012.1"/>
</dbReference>
<proteinExistence type="predicted"/>
<dbReference type="Proteomes" id="UP000431401">
    <property type="component" value="Unassembled WGS sequence"/>
</dbReference>
<dbReference type="SUPFAM" id="SSF46689">
    <property type="entry name" value="Homeodomain-like"/>
    <property type="match status" value="1"/>
</dbReference>
<evidence type="ECO:0000256" key="1">
    <source>
        <dbReference type="ARBA" id="ARBA00023125"/>
    </source>
</evidence>
<dbReference type="GO" id="GO:0003700">
    <property type="term" value="F:DNA-binding transcription factor activity"/>
    <property type="evidence" value="ECO:0007669"/>
    <property type="project" value="TreeGrafter"/>
</dbReference>
<dbReference type="InterPro" id="IPR001647">
    <property type="entry name" value="HTH_TetR"/>
</dbReference>
<gene>
    <name evidence="4" type="ORF">NRB56_53440</name>
</gene>
<evidence type="ECO:0000256" key="2">
    <source>
        <dbReference type="PROSITE-ProRule" id="PRU00335"/>
    </source>
</evidence>
<keyword evidence="5" id="KW-1185">Reference proteome</keyword>
<dbReference type="GO" id="GO:0000976">
    <property type="term" value="F:transcription cis-regulatory region binding"/>
    <property type="evidence" value="ECO:0007669"/>
    <property type="project" value="TreeGrafter"/>
</dbReference>
<evidence type="ECO:0000313" key="5">
    <source>
        <dbReference type="Proteomes" id="UP000431401"/>
    </source>
</evidence>
<dbReference type="InterPro" id="IPR009057">
    <property type="entry name" value="Homeodomain-like_sf"/>
</dbReference>
<evidence type="ECO:0000259" key="3">
    <source>
        <dbReference type="PROSITE" id="PS50977"/>
    </source>
</evidence>
<dbReference type="AlphaFoldDB" id="A0A7K0DVF1"/>
<accession>A0A7K0DVF1</accession>
<dbReference type="PROSITE" id="PS50977">
    <property type="entry name" value="HTH_TETR_2"/>
    <property type="match status" value="1"/>
</dbReference>
<name>A0A7K0DVF1_9NOCA</name>
<comment type="caution">
    <text evidence="4">The sequence shown here is derived from an EMBL/GenBank/DDBJ whole genome shotgun (WGS) entry which is preliminary data.</text>
</comment>
<sequence length="200" mass="20947">MKARLSAAERREKILEAAGRAFSRGGFAGTSTDVVALEAGVSQPYVVRMFGSKSELFLEVFDRAVRALLTAFDAELADPAAASAPDVWDRLGAVYNTLVADRDVLMVLLQGFSAAAASPQVAAAARGFVSSLYNLLVTRTGCAPERAQQFIANGMLLNALLAMNAPAHAVDDPGLAALSQCALGYGCGVEGDWPQLDPGR</sequence>
<dbReference type="PRINTS" id="PR00455">
    <property type="entry name" value="HTHTETR"/>
</dbReference>